<dbReference type="SUPFAM" id="SSF81296">
    <property type="entry name" value="E set domains"/>
    <property type="match status" value="1"/>
</dbReference>
<dbReference type="InterPro" id="IPR001102">
    <property type="entry name" value="Transglutaminase_N"/>
</dbReference>
<accession>A0A8C5UEZ0</accession>
<dbReference type="Gene3D" id="2.60.40.10">
    <property type="entry name" value="Immunoglobulins"/>
    <property type="match status" value="1"/>
</dbReference>
<dbReference type="Pfam" id="PF00868">
    <property type="entry name" value="Transglut_N"/>
    <property type="match status" value="1"/>
</dbReference>
<proteinExistence type="inferred from homology"/>
<dbReference type="OrthoDB" id="437511at2759"/>
<dbReference type="InterPro" id="IPR013783">
    <property type="entry name" value="Ig-like_fold"/>
</dbReference>
<dbReference type="Ensembl" id="ENSMCST00000020218.1">
    <property type="protein sequence ID" value="ENSMCSP00000019715.1"/>
    <property type="gene ID" value="ENSMCSG00000013842.1"/>
</dbReference>
<reference evidence="3" key="1">
    <citation type="submission" date="2025-08" db="UniProtKB">
        <authorList>
            <consortium name="Ensembl"/>
        </authorList>
    </citation>
    <scope>IDENTIFICATION</scope>
</reference>
<protein>
    <recommendedName>
        <fullName evidence="2">Transglutaminase N-terminal domain-containing protein</fullName>
    </recommendedName>
</protein>
<organism evidence="3 4">
    <name type="scientific">Malurus cyaneus samueli</name>
    <dbReference type="NCBI Taxonomy" id="2593467"/>
    <lineage>
        <taxon>Eukaryota</taxon>
        <taxon>Metazoa</taxon>
        <taxon>Chordata</taxon>
        <taxon>Craniata</taxon>
        <taxon>Vertebrata</taxon>
        <taxon>Euteleostomi</taxon>
        <taxon>Archelosauria</taxon>
        <taxon>Archosauria</taxon>
        <taxon>Dinosauria</taxon>
        <taxon>Saurischia</taxon>
        <taxon>Theropoda</taxon>
        <taxon>Coelurosauria</taxon>
        <taxon>Aves</taxon>
        <taxon>Neognathae</taxon>
        <taxon>Neoaves</taxon>
        <taxon>Telluraves</taxon>
        <taxon>Australaves</taxon>
        <taxon>Passeriformes</taxon>
        <taxon>Meliphagoidea</taxon>
        <taxon>Maluridae</taxon>
        <taxon>Malurus</taxon>
    </lineage>
</organism>
<dbReference type="Proteomes" id="UP000694560">
    <property type="component" value="Unplaced"/>
</dbReference>
<evidence type="ECO:0000256" key="1">
    <source>
        <dbReference type="ARBA" id="ARBA00005968"/>
    </source>
</evidence>
<reference evidence="3" key="2">
    <citation type="submission" date="2025-09" db="UniProtKB">
        <authorList>
            <consortium name="Ensembl"/>
        </authorList>
    </citation>
    <scope>IDENTIFICATION</scope>
</reference>
<evidence type="ECO:0000313" key="4">
    <source>
        <dbReference type="Proteomes" id="UP000694560"/>
    </source>
</evidence>
<keyword evidence="4" id="KW-1185">Reference proteome</keyword>
<evidence type="ECO:0000313" key="3">
    <source>
        <dbReference type="Ensembl" id="ENSMCSP00000019715.1"/>
    </source>
</evidence>
<sequence length="102" mass="11412">PFFASKKLFGPAPSPDRLLAPVKLRPGSSANRIAHHTQEFPQRPLVVRRGQRFHLGLILPRPLGDADEICVELTLGEGFGENSRHFGKIRGFGEKKVEKLKF</sequence>
<evidence type="ECO:0000259" key="2">
    <source>
        <dbReference type="Pfam" id="PF00868"/>
    </source>
</evidence>
<dbReference type="InterPro" id="IPR014756">
    <property type="entry name" value="Ig_E-set"/>
</dbReference>
<feature type="domain" description="Transglutaminase N-terminal" evidence="2">
    <location>
        <begin position="28"/>
        <end position="81"/>
    </location>
</feature>
<name>A0A8C5UEZ0_9PASS</name>
<comment type="similarity">
    <text evidence="1">Belongs to the transglutaminase superfamily. Transglutaminase family.</text>
</comment>
<dbReference type="AlphaFoldDB" id="A0A8C5UEZ0"/>